<keyword evidence="4" id="KW-0804">Transcription</keyword>
<dbReference type="InterPro" id="IPR044810">
    <property type="entry name" value="WRKY_plant"/>
</dbReference>
<name>A0A5J9VM82_9POAL</name>
<accession>A0A5J9VM82</accession>
<dbReference type="AlphaFoldDB" id="A0A5J9VM82"/>
<feature type="compositionally biased region" description="Low complexity" evidence="6">
    <location>
        <begin position="131"/>
        <end position="144"/>
    </location>
</feature>
<evidence type="ECO:0000256" key="1">
    <source>
        <dbReference type="ARBA" id="ARBA00004123"/>
    </source>
</evidence>
<comment type="caution">
    <text evidence="8">The sequence shown here is derived from an EMBL/GenBank/DDBJ whole genome shotgun (WGS) entry which is preliminary data.</text>
</comment>
<dbReference type="Pfam" id="PF03106">
    <property type="entry name" value="WRKY"/>
    <property type="match status" value="1"/>
</dbReference>
<keyword evidence="2" id="KW-0805">Transcription regulation</keyword>
<gene>
    <name evidence="8" type="ORF">EJB05_18576</name>
</gene>
<dbReference type="Proteomes" id="UP000324897">
    <property type="component" value="Unassembled WGS sequence"/>
</dbReference>
<protein>
    <recommendedName>
        <fullName evidence="7">WRKY domain-containing protein</fullName>
    </recommendedName>
</protein>
<dbReference type="GO" id="GO:0003700">
    <property type="term" value="F:DNA-binding transcription factor activity"/>
    <property type="evidence" value="ECO:0007669"/>
    <property type="project" value="InterPro"/>
</dbReference>
<feature type="region of interest" description="Disordered" evidence="6">
    <location>
        <begin position="187"/>
        <end position="216"/>
    </location>
</feature>
<dbReference type="GO" id="GO:0043565">
    <property type="term" value="F:sequence-specific DNA binding"/>
    <property type="evidence" value="ECO:0007669"/>
    <property type="project" value="InterPro"/>
</dbReference>
<dbReference type="InterPro" id="IPR003657">
    <property type="entry name" value="WRKY_dom"/>
</dbReference>
<keyword evidence="9" id="KW-1185">Reference proteome</keyword>
<proteinExistence type="predicted"/>
<dbReference type="PANTHER" id="PTHR31282">
    <property type="entry name" value="WRKY TRANSCRIPTION FACTOR 21-RELATED"/>
    <property type="match status" value="1"/>
</dbReference>
<sequence length="216" mass="23121">MCWTARSLPNQYSNNKQSELSHSHAFFLCAAAYVCRCYYRCSYFKERGCPATKLVQQHRHGDPPEYVVFYIKDHTCDSGAWEPVVSPPASAGATNPLLMDHLSGLARQQGLQEEHERQALVSSLASVLGAQPSPAAEPAPASASVVDQQASGGGGEQLPRLDVDAGLDVMDYYDVTGALYFGDSSSYGLPPDHGRDEFRGGTGGLPPPSIAAASSR</sequence>
<comment type="subcellular location">
    <subcellularLocation>
        <location evidence="1">Nucleus</location>
    </subcellularLocation>
</comment>
<dbReference type="EMBL" id="RWGY01000009">
    <property type="protein sequence ID" value="TVU36635.1"/>
    <property type="molecule type" value="Genomic_DNA"/>
</dbReference>
<evidence type="ECO:0000256" key="2">
    <source>
        <dbReference type="ARBA" id="ARBA00023015"/>
    </source>
</evidence>
<evidence type="ECO:0000313" key="9">
    <source>
        <dbReference type="Proteomes" id="UP000324897"/>
    </source>
</evidence>
<evidence type="ECO:0000256" key="5">
    <source>
        <dbReference type="ARBA" id="ARBA00023242"/>
    </source>
</evidence>
<dbReference type="OrthoDB" id="690635at2759"/>
<evidence type="ECO:0000256" key="6">
    <source>
        <dbReference type="SAM" id="MobiDB-lite"/>
    </source>
</evidence>
<dbReference type="GO" id="GO:0005634">
    <property type="term" value="C:nucleus"/>
    <property type="evidence" value="ECO:0007669"/>
    <property type="project" value="UniProtKB-SubCell"/>
</dbReference>
<evidence type="ECO:0000313" key="8">
    <source>
        <dbReference type="EMBL" id="TVU36635.1"/>
    </source>
</evidence>
<evidence type="ECO:0000259" key="7">
    <source>
        <dbReference type="SMART" id="SM00774"/>
    </source>
</evidence>
<dbReference type="Gramene" id="TVU36635">
    <property type="protein sequence ID" value="TVU36635"/>
    <property type="gene ID" value="EJB05_18576"/>
</dbReference>
<dbReference type="InterPro" id="IPR036576">
    <property type="entry name" value="WRKY_dom_sf"/>
</dbReference>
<dbReference type="SMART" id="SM00774">
    <property type="entry name" value="WRKY"/>
    <property type="match status" value="1"/>
</dbReference>
<feature type="non-terminal residue" evidence="8">
    <location>
        <position position="1"/>
    </location>
</feature>
<keyword evidence="3" id="KW-0238">DNA-binding</keyword>
<feature type="region of interest" description="Disordered" evidence="6">
    <location>
        <begin position="131"/>
        <end position="160"/>
    </location>
</feature>
<dbReference type="SUPFAM" id="SSF118290">
    <property type="entry name" value="WRKY DNA-binding domain"/>
    <property type="match status" value="1"/>
</dbReference>
<evidence type="ECO:0000256" key="3">
    <source>
        <dbReference type="ARBA" id="ARBA00023125"/>
    </source>
</evidence>
<reference evidence="8 9" key="1">
    <citation type="journal article" date="2019" name="Sci. Rep.">
        <title>A high-quality genome of Eragrostis curvula grass provides insights into Poaceae evolution and supports new strategies to enhance forage quality.</title>
        <authorList>
            <person name="Carballo J."/>
            <person name="Santos B.A.C.M."/>
            <person name="Zappacosta D."/>
            <person name="Garbus I."/>
            <person name="Selva J.P."/>
            <person name="Gallo C.A."/>
            <person name="Diaz A."/>
            <person name="Albertini E."/>
            <person name="Caccamo M."/>
            <person name="Echenique V."/>
        </authorList>
    </citation>
    <scope>NUCLEOTIDE SEQUENCE [LARGE SCALE GENOMIC DNA]</scope>
    <source>
        <strain evidence="9">cv. Victoria</strain>
        <tissue evidence="8">Leaf</tissue>
    </source>
</reference>
<feature type="domain" description="WRKY" evidence="7">
    <location>
        <begin position="36"/>
        <end position="78"/>
    </location>
</feature>
<organism evidence="8 9">
    <name type="scientific">Eragrostis curvula</name>
    <name type="common">weeping love grass</name>
    <dbReference type="NCBI Taxonomy" id="38414"/>
    <lineage>
        <taxon>Eukaryota</taxon>
        <taxon>Viridiplantae</taxon>
        <taxon>Streptophyta</taxon>
        <taxon>Embryophyta</taxon>
        <taxon>Tracheophyta</taxon>
        <taxon>Spermatophyta</taxon>
        <taxon>Magnoliopsida</taxon>
        <taxon>Liliopsida</taxon>
        <taxon>Poales</taxon>
        <taxon>Poaceae</taxon>
        <taxon>PACMAD clade</taxon>
        <taxon>Chloridoideae</taxon>
        <taxon>Eragrostideae</taxon>
        <taxon>Eragrostidinae</taxon>
        <taxon>Eragrostis</taxon>
    </lineage>
</organism>
<keyword evidence="5" id="KW-0539">Nucleus</keyword>
<evidence type="ECO:0000256" key="4">
    <source>
        <dbReference type="ARBA" id="ARBA00023163"/>
    </source>
</evidence>
<dbReference type="Gene3D" id="2.20.25.80">
    <property type="entry name" value="WRKY domain"/>
    <property type="match status" value="1"/>
</dbReference>